<accession>A0A2R8BCM2</accession>
<dbReference type="OrthoDB" id="7350221at2"/>
<reference evidence="2 3" key="1">
    <citation type="submission" date="2018-03" db="EMBL/GenBank/DDBJ databases">
        <authorList>
            <person name="Keele B.F."/>
        </authorList>
    </citation>
    <scope>NUCLEOTIDE SEQUENCE [LARGE SCALE GENOMIC DNA]</scope>
    <source>
        <strain evidence="2 3">CECT 8599</strain>
    </source>
</reference>
<organism evidence="2 3">
    <name type="scientific">Ascidiaceihabitans donghaensis</name>
    <dbReference type="NCBI Taxonomy" id="1510460"/>
    <lineage>
        <taxon>Bacteria</taxon>
        <taxon>Pseudomonadati</taxon>
        <taxon>Pseudomonadota</taxon>
        <taxon>Alphaproteobacteria</taxon>
        <taxon>Rhodobacterales</taxon>
        <taxon>Paracoccaceae</taxon>
        <taxon>Ascidiaceihabitans</taxon>
    </lineage>
</organism>
<dbReference type="Pfam" id="PF20066">
    <property type="entry name" value="Glyoxalase_8"/>
    <property type="match status" value="1"/>
</dbReference>
<evidence type="ECO:0000259" key="1">
    <source>
        <dbReference type="Pfam" id="PF20066"/>
    </source>
</evidence>
<name>A0A2R8BCM2_9RHOB</name>
<keyword evidence="3" id="KW-1185">Reference proteome</keyword>
<gene>
    <name evidence="2" type="ORF">ASD8599_01576</name>
</gene>
<dbReference type="Proteomes" id="UP000244880">
    <property type="component" value="Unassembled WGS sequence"/>
</dbReference>
<dbReference type="EMBL" id="OMOR01000001">
    <property type="protein sequence ID" value="SPH20835.1"/>
    <property type="molecule type" value="Genomic_DNA"/>
</dbReference>
<evidence type="ECO:0000313" key="3">
    <source>
        <dbReference type="Proteomes" id="UP000244880"/>
    </source>
</evidence>
<dbReference type="AlphaFoldDB" id="A0A2R8BCM2"/>
<dbReference type="InterPro" id="IPR045517">
    <property type="entry name" value="Glyoxalase_8"/>
</dbReference>
<proteinExistence type="predicted"/>
<protein>
    <recommendedName>
        <fullName evidence="1">Glyoxalase-related protein domain-containing protein</fullName>
    </recommendedName>
</protein>
<sequence>MEQKRTLALPTRATLKAQAKRLRSDLTAQGKPTTHAQALEAIAHQWGARDWNTLHAKAPDTLQRSFTPGERISGLYLGHAFQGTVKAAQMASAGFWRLTVVFDDAVDVVESQHFTGLRKQVSATIGPQGHTAQKTSNGQPHMVLDAW</sequence>
<evidence type="ECO:0000313" key="2">
    <source>
        <dbReference type="EMBL" id="SPH20835.1"/>
    </source>
</evidence>
<dbReference type="RefSeq" id="WP_108827987.1">
    <property type="nucleotide sequence ID" value="NZ_OMOR01000001.1"/>
</dbReference>
<feature type="domain" description="Glyoxalase-related protein" evidence="1">
    <location>
        <begin position="8"/>
        <end position="145"/>
    </location>
</feature>